<dbReference type="Proteomes" id="UP001164746">
    <property type="component" value="Chromosome 13"/>
</dbReference>
<dbReference type="SUPFAM" id="SSF52540">
    <property type="entry name" value="P-loop containing nucleoside triphosphate hydrolases"/>
    <property type="match status" value="1"/>
</dbReference>
<organism evidence="1 2">
    <name type="scientific">Mya arenaria</name>
    <name type="common">Soft-shell clam</name>
    <dbReference type="NCBI Taxonomy" id="6604"/>
    <lineage>
        <taxon>Eukaryota</taxon>
        <taxon>Metazoa</taxon>
        <taxon>Spiralia</taxon>
        <taxon>Lophotrochozoa</taxon>
        <taxon>Mollusca</taxon>
        <taxon>Bivalvia</taxon>
        <taxon>Autobranchia</taxon>
        <taxon>Heteroconchia</taxon>
        <taxon>Euheterodonta</taxon>
        <taxon>Imparidentia</taxon>
        <taxon>Neoheterodontei</taxon>
        <taxon>Myida</taxon>
        <taxon>Myoidea</taxon>
        <taxon>Myidae</taxon>
        <taxon>Mya</taxon>
    </lineage>
</organism>
<dbReference type="Pfam" id="PF05049">
    <property type="entry name" value="IIGP"/>
    <property type="match status" value="1"/>
</dbReference>
<proteinExistence type="predicted"/>
<dbReference type="InterPro" id="IPR007743">
    <property type="entry name" value="Immunity-related_GTPase-like"/>
</dbReference>
<dbReference type="InterPro" id="IPR051515">
    <property type="entry name" value="IRG"/>
</dbReference>
<dbReference type="PANTHER" id="PTHR32341">
    <property type="entry name" value="INTERFERON-INDUCIBLE GTPASE"/>
    <property type="match status" value="1"/>
</dbReference>
<reference evidence="1" key="1">
    <citation type="submission" date="2022-11" db="EMBL/GenBank/DDBJ databases">
        <title>Centuries of genome instability and evolution in soft-shell clam transmissible cancer (bioRxiv).</title>
        <authorList>
            <person name="Hart S.F.M."/>
            <person name="Yonemitsu M.A."/>
            <person name="Giersch R.M."/>
            <person name="Beal B.F."/>
            <person name="Arriagada G."/>
            <person name="Davis B.W."/>
            <person name="Ostrander E.A."/>
            <person name="Goff S.P."/>
            <person name="Metzger M.J."/>
        </authorList>
    </citation>
    <scope>NUCLEOTIDE SEQUENCE</scope>
    <source>
        <strain evidence="1">MELC-2E11</strain>
        <tissue evidence="1">Siphon/mantle</tissue>
    </source>
</reference>
<keyword evidence="2" id="KW-1185">Reference proteome</keyword>
<evidence type="ECO:0000313" key="2">
    <source>
        <dbReference type="Proteomes" id="UP001164746"/>
    </source>
</evidence>
<evidence type="ECO:0000313" key="1">
    <source>
        <dbReference type="EMBL" id="WAR22844.1"/>
    </source>
</evidence>
<sequence>MGGKKIEINIAVTGQSGSATSSFINCIRGLMADDPGAAAVDAVETTMKPTAYPHPDNPNLQVWDLPGVGTSTFTKENYLQKVNLNRFDFVLLLSFSRFTENDVWLANEIRRLKPKYNLFFIRTKIDDDVRSAQRSRRKPQTSEGRQELLKKSNIKENLEKCMISNANIYLVDNNDSTAFDFGSVVLQLIEKVSSIKREAMLMSLSGIVNEVVQKKLAILKRRINSVSKTAAVVAVYAINVVKRCPSEIDVLLNECRFYRLQLGIVLESLQVIANSLGIDNEEMLFKLKMVSFKHVLDKDSFALYYKEFRELESSILHSIPLIGNIFKARAYHRKCAVFLKTFLDLCAEETRDLQKHLAITLEGNDTNLRG</sequence>
<accession>A0ABY7FNE2</accession>
<dbReference type="PANTHER" id="PTHR32341:SF9">
    <property type="entry name" value="IMMUNITY-RELATED GTPASE FAMILY M PROTEIN"/>
    <property type="match status" value="1"/>
</dbReference>
<dbReference type="InterPro" id="IPR027417">
    <property type="entry name" value="P-loop_NTPase"/>
</dbReference>
<name>A0ABY7FNE2_MYAAR</name>
<gene>
    <name evidence="1" type="ORF">MAR_036513</name>
</gene>
<protein>
    <submittedName>
        <fullName evidence="1">TGTP2-like protein</fullName>
    </submittedName>
</protein>
<dbReference type="Gene3D" id="3.40.50.300">
    <property type="entry name" value="P-loop containing nucleotide triphosphate hydrolases"/>
    <property type="match status" value="1"/>
</dbReference>
<dbReference type="EMBL" id="CP111024">
    <property type="protein sequence ID" value="WAR22844.1"/>
    <property type="molecule type" value="Genomic_DNA"/>
</dbReference>